<dbReference type="PANTHER" id="PTHR24321:SF8">
    <property type="entry name" value="ESTRADIOL 17-BETA-DEHYDROGENASE 8-RELATED"/>
    <property type="match status" value="1"/>
</dbReference>
<dbReference type="PRINTS" id="PR00081">
    <property type="entry name" value="GDHRDH"/>
</dbReference>
<evidence type="ECO:0000313" key="3">
    <source>
        <dbReference type="EMBL" id="PZR16573.1"/>
    </source>
</evidence>
<dbReference type="Pfam" id="PF13561">
    <property type="entry name" value="adh_short_C2"/>
    <property type="match status" value="1"/>
</dbReference>
<evidence type="ECO:0000313" key="4">
    <source>
        <dbReference type="Proteomes" id="UP000249061"/>
    </source>
</evidence>
<dbReference type="PANTHER" id="PTHR24321">
    <property type="entry name" value="DEHYDROGENASES, SHORT CHAIN"/>
    <property type="match status" value="1"/>
</dbReference>
<dbReference type="CDD" id="cd05233">
    <property type="entry name" value="SDR_c"/>
    <property type="match status" value="1"/>
</dbReference>
<comment type="caution">
    <text evidence="3">The sequence shown here is derived from an EMBL/GenBank/DDBJ whole genome shotgun (WGS) entry which is preliminary data.</text>
</comment>
<accession>A0A2W5TTD4</accession>
<dbReference type="EMBL" id="QFQP01000003">
    <property type="protein sequence ID" value="PZR16573.1"/>
    <property type="molecule type" value="Genomic_DNA"/>
</dbReference>
<sequence length="254" mass="26513">MTNELKGKVAIVTGAAFGIGRATAMLFARQGARVVVADVSDGAGEQTVATIRAAGGDARYVHCDVSNATQVRALISDTVDTWGRVDIAFNNAGIEGTQAPVGSLREEDFARVIAVNLTGAFLCMKYELEQMEKQGSGAIVNNASILGQVGLANAGAYTAAKHGLLGLTRAAALEYAPKGIRINAVCPGFIVTPMLERAGMLTQEPVRQAIEGLHAMKRLGQPEEVAEAVLFLSSSRASFVTGHPLLVDGGYVAQ</sequence>
<name>A0A2W5TTD4_9BACT</name>
<dbReference type="InterPro" id="IPR020904">
    <property type="entry name" value="Sc_DH/Rdtase_CS"/>
</dbReference>
<comment type="similarity">
    <text evidence="1">Belongs to the short-chain dehydrogenases/reductases (SDR) family.</text>
</comment>
<organism evidence="3 4">
    <name type="scientific">Archangium gephyra</name>
    <dbReference type="NCBI Taxonomy" id="48"/>
    <lineage>
        <taxon>Bacteria</taxon>
        <taxon>Pseudomonadati</taxon>
        <taxon>Myxococcota</taxon>
        <taxon>Myxococcia</taxon>
        <taxon>Myxococcales</taxon>
        <taxon>Cystobacterineae</taxon>
        <taxon>Archangiaceae</taxon>
        <taxon>Archangium</taxon>
    </lineage>
</organism>
<evidence type="ECO:0000256" key="2">
    <source>
        <dbReference type="ARBA" id="ARBA00023002"/>
    </source>
</evidence>
<dbReference type="InterPro" id="IPR036291">
    <property type="entry name" value="NAD(P)-bd_dom_sf"/>
</dbReference>
<gene>
    <name evidence="3" type="ORF">DI536_05250</name>
</gene>
<keyword evidence="2" id="KW-0560">Oxidoreductase</keyword>
<dbReference type="AlphaFoldDB" id="A0A2W5TTD4"/>
<dbReference type="FunFam" id="3.40.50.720:FF:000084">
    <property type="entry name" value="Short-chain dehydrogenase reductase"/>
    <property type="match status" value="1"/>
</dbReference>
<dbReference type="SUPFAM" id="SSF51735">
    <property type="entry name" value="NAD(P)-binding Rossmann-fold domains"/>
    <property type="match status" value="1"/>
</dbReference>
<dbReference type="NCBIfam" id="NF005559">
    <property type="entry name" value="PRK07231.1"/>
    <property type="match status" value="1"/>
</dbReference>
<dbReference type="NCBIfam" id="NF005681">
    <property type="entry name" value="PRK07478.1"/>
    <property type="match status" value="1"/>
</dbReference>
<evidence type="ECO:0000256" key="1">
    <source>
        <dbReference type="ARBA" id="ARBA00006484"/>
    </source>
</evidence>
<dbReference type="NCBIfam" id="NF009466">
    <property type="entry name" value="PRK12826.1-2"/>
    <property type="match status" value="1"/>
</dbReference>
<dbReference type="PROSITE" id="PS00061">
    <property type="entry name" value="ADH_SHORT"/>
    <property type="match status" value="1"/>
</dbReference>
<reference evidence="3 4" key="1">
    <citation type="submission" date="2017-08" db="EMBL/GenBank/DDBJ databases">
        <title>Infants hospitalized years apart are colonized by the same room-sourced microbial strains.</title>
        <authorList>
            <person name="Brooks B."/>
            <person name="Olm M.R."/>
            <person name="Firek B.A."/>
            <person name="Baker R."/>
            <person name="Thomas B.C."/>
            <person name="Morowitz M.J."/>
            <person name="Banfield J.F."/>
        </authorList>
    </citation>
    <scope>NUCLEOTIDE SEQUENCE [LARGE SCALE GENOMIC DNA]</scope>
    <source>
        <strain evidence="3">S2_003_000_R2_14</strain>
    </source>
</reference>
<dbReference type="GO" id="GO:0016491">
    <property type="term" value="F:oxidoreductase activity"/>
    <property type="evidence" value="ECO:0007669"/>
    <property type="project" value="UniProtKB-KW"/>
</dbReference>
<proteinExistence type="inferred from homology"/>
<dbReference type="Gene3D" id="3.40.50.720">
    <property type="entry name" value="NAD(P)-binding Rossmann-like Domain"/>
    <property type="match status" value="1"/>
</dbReference>
<protein>
    <submittedName>
        <fullName evidence="3">Short-chain dehydrogenase</fullName>
    </submittedName>
</protein>
<dbReference type="InterPro" id="IPR002347">
    <property type="entry name" value="SDR_fam"/>
</dbReference>
<dbReference type="PRINTS" id="PR00080">
    <property type="entry name" value="SDRFAMILY"/>
</dbReference>
<dbReference type="Proteomes" id="UP000249061">
    <property type="component" value="Unassembled WGS sequence"/>
</dbReference>